<dbReference type="EMBL" id="LNQE01001450">
    <property type="protein sequence ID" value="KUG17321.1"/>
    <property type="molecule type" value="Genomic_DNA"/>
</dbReference>
<gene>
    <name evidence="2" type="ORF">ASZ90_012981</name>
</gene>
<accession>A0A0W8F8W6</accession>
<organism evidence="2">
    <name type="scientific">hydrocarbon metagenome</name>
    <dbReference type="NCBI Taxonomy" id="938273"/>
    <lineage>
        <taxon>unclassified sequences</taxon>
        <taxon>metagenomes</taxon>
        <taxon>ecological metagenomes</taxon>
    </lineage>
</organism>
<evidence type="ECO:0000313" key="2">
    <source>
        <dbReference type="EMBL" id="KUG17321.1"/>
    </source>
</evidence>
<dbReference type="PROSITE" id="PS50830">
    <property type="entry name" value="TNASE_3"/>
    <property type="match status" value="1"/>
</dbReference>
<dbReference type="Pfam" id="PF00565">
    <property type="entry name" value="SNase"/>
    <property type="match status" value="1"/>
</dbReference>
<name>A0A0W8F8W6_9ZZZZ</name>
<dbReference type="Gene3D" id="2.40.50.90">
    <property type="match status" value="1"/>
</dbReference>
<protein>
    <submittedName>
        <fullName evidence="2">Thermonuclease</fullName>
    </submittedName>
</protein>
<dbReference type="AlphaFoldDB" id="A0A0W8F8W6"/>
<evidence type="ECO:0000259" key="1">
    <source>
        <dbReference type="PROSITE" id="PS50830"/>
    </source>
</evidence>
<dbReference type="SMART" id="SM00318">
    <property type="entry name" value="SNc"/>
    <property type="match status" value="1"/>
</dbReference>
<dbReference type="SUPFAM" id="SSF50199">
    <property type="entry name" value="Staphylococcal nuclease"/>
    <property type="match status" value="1"/>
</dbReference>
<comment type="caution">
    <text evidence="2">The sequence shown here is derived from an EMBL/GenBank/DDBJ whole genome shotgun (WGS) entry which is preliminary data.</text>
</comment>
<reference evidence="2" key="1">
    <citation type="journal article" date="2015" name="Proc. Natl. Acad. Sci. U.S.A.">
        <title>Networks of energetic and metabolic interactions define dynamics in microbial communities.</title>
        <authorList>
            <person name="Embree M."/>
            <person name="Liu J.K."/>
            <person name="Al-Bassam M.M."/>
            <person name="Zengler K."/>
        </authorList>
    </citation>
    <scope>NUCLEOTIDE SEQUENCE</scope>
</reference>
<dbReference type="InterPro" id="IPR016071">
    <property type="entry name" value="Staphylococal_nuclease_OB-fold"/>
</dbReference>
<dbReference type="InterPro" id="IPR035437">
    <property type="entry name" value="SNase_OB-fold_sf"/>
</dbReference>
<sequence>MIPGKALCTLILLLYIALASGAPDEASGRVVLVTDGDTFDVEIDEHDGRIQEDTIRIRLADLDAPELYGERACKEGEWARDYTYSWLMDNIVTLDIDDVNGQDEYGRWIAVCYLEDGRNFNKMLVDSGNATIKDFRSNEFDPYAWRDIKVEDVVPGKTSEEASDSSLWRLLAELLELILRPSTAS</sequence>
<proteinExistence type="predicted"/>
<feature type="domain" description="TNase-like" evidence="1">
    <location>
        <begin position="24"/>
        <end position="170"/>
    </location>
</feature>